<dbReference type="InterPro" id="IPR009003">
    <property type="entry name" value="Peptidase_S1_PA"/>
</dbReference>
<dbReference type="SUPFAM" id="SSF50494">
    <property type="entry name" value="Trypsin-like serine proteases"/>
    <property type="match status" value="1"/>
</dbReference>
<dbReference type="InterPro" id="IPR001314">
    <property type="entry name" value="Peptidase_S1A"/>
</dbReference>
<dbReference type="PROSITE" id="PS00135">
    <property type="entry name" value="TRYPSIN_SER"/>
    <property type="match status" value="1"/>
</dbReference>
<dbReference type="PROSITE" id="PS00134">
    <property type="entry name" value="TRYPSIN_HIS"/>
    <property type="match status" value="1"/>
</dbReference>
<dbReference type="InterPro" id="IPR050430">
    <property type="entry name" value="Peptidase_S1"/>
</dbReference>
<dbReference type="InterPro" id="IPR001254">
    <property type="entry name" value="Trypsin_dom"/>
</dbReference>
<dbReference type="EMBL" id="JANBOI010000002">
    <property type="protein sequence ID" value="KAJ1736175.1"/>
    <property type="molecule type" value="Genomic_DNA"/>
</dbReference>
<dbReference type="GO" id="GO:0006508">
    <property type="term" value="P:proteolysis"/>
    <property type="evidence" value="ECO:0007669"/>
    <property type="project" value="UniProtKB-KW"/>
</dbReference>
<keyword evidence="2" id="KW-1015">Disulfide bond</keyword>
<dbReference type="InterPro" id="IPR043504">
    <property type="entry name" value="Peptidase_S1_PA_chymotrypsin"/>
</dbReference>
<dbReference type="CDD" id="cd00190">
    <property type="entry name" value="Tryp_SPc"/>
    <property type="match status" value="1"/>
</dbReference>
<dbReference type="Pfam" id="PF00089">
    <property type="entry name" value="Trypsin"/>
    <property type="match status" value="1"/>
</dbReference>
<dbReference type="OrthoDB" id="6380398at2759"/>
<dbReference type="PANTHER" id="PTHR24276">
    <property type="entry name" value="POLYSERASE-RELATED"/>
    <property type="match status" value="1"/>
</dbReference>
<feature type="signal peptide" evidence="4">
    <location>
        <begin position="1"/>
        <end position="34"/>
    </location>
</feature>
<evidence type="ECO:0000259" key="5">
    <source>
        <dbReference type="PROSITE" id="PS50240"/>
    </source>
</evidence>
<organism evidence="6 7">
    <name type="scientific">Coemansia biformis</name>
    <dbReference type="NCBI Taxonomy" id="1286918"/>
    <lineage>
        <taxon>Eukaryota</taxon>
        <taxon>Fungi</taxon>
        <taxon>Fungi incertae sedis</taxon>
        <taxon>Zoopagomycota</taxon>
        <taxon>Kickxellomycotina</taxon>
        <taxon>Kickxellomycetes</taxon>
        <taxon>Kickxellales</taxon>
        <taxon>Kickxellaceae</taxon>
        <taxon>Coemansia</taxon>
    </lineage>
</organism>
<evidence type="ECO:0000256" key="3">
    <source>
        <dbReference type="RuleBase" id="RU363034"/>
    </source>
</evidence>
<sequence length="290" mass="29830">MGFAKQGASGAKSWLSSCLAVAVAVLALPAGGQGASLMPRIMGGSDANYDDYRFIVYMYNSVDKTFCGGSIVSDDWILTAAHCVKEASGKDITVFVGQAEYALDMAKGTKAAQIHSHPQYNDQSMVNDIALVRMPSPVKGNVVSVNIDTSSVGDGVTLRALGWGYTSPSGSKASKKLQQGDLKTLTKQQCGPVDTSFTGNDGARICVAADAGPDTCPGDSGGPLVRTVGGKTVLTGLTSFGTAGPGKPITSNCGAKGMVSIFTHVNHFKSFIDSTTGGLREVQGDGKSDG</sequence>
<keyword evidence="4" id="KW-0732">Signal</keyword>
<feature type="domain" description="Peptidase S1" evidence="5">
    <location>
        <begin position="41"/>
        <end position="277"/>
    </location>
</feature>
<dbReference type="GO" id="GO:0004252">
    <property type="term" value="F:serine-type endopeptidase activity"/>
    <property type="evidence" value="ECO:0007669"/>
    <property type="project" value="InterPro"/>
</dbReference>
<dbReference type="AlphaFoldDB" id="A0A9W8D1X6"/>
<comment type="caution">
    <text evidence="6">The sequence shown here is derived from an EMBL/GenBank/DDBJ whole genome shotgun (WGS) entry which is preliminary data.</text>
</comment>
<dbReference type="Proteomes" id="UP001143981">
    <property type="component" value="Unassembled WGS sequence"/>
</dbReference>
<evidence type="ECO:0000313" key="7">
    <source>
        <dbReference type="Proteomes" id="UP001143981"/>
    </source>
</evidence>
<proteinExistence type="inferred from homology"/>
<comment type="similarity">
    <text evidence="1">Belongs to the peptidase S1 family.</text>
</comment>
<evidence type="ECO:0000256" key="4">
    <source>
        <dbReference type="SAM" id="SignalP"/>
    </source>
</evidence>
<dbReference type="InterPro" id="IPR033116">
    <property type="entry name" value="TRYPSIN_SER"/>
</dbReference>
<dbReference type="PANTHER" id="PTHR24276:SF98">
    <property type="entry name" value="FI18310P1-RELATED"/>
    <property type="match status" value="1"/>
</dbReference>
<keyword evidence="3" id="KW-0645">Protease</keyword>
<dbReference type="SMART" id="SM00020">
    <property type="entry name" value="Tryp_SPc"/>
    <property type="match status" value="1"/>
</dbReference>
<evidence type="ECO:0000256" key="1">
    <source>
        <dbReference type="ARBA" id="ARBA00007664"/>
    </source>
</evidence>
<evidence type="ECO:0000313" key="6">
    <source>
        <dbReference type="EMBL" id="KAJ1736175.1"/>
    </source>
</evidence>
<dbReference type="PRINTS" id="PR00722">
    <property type="entry name" value="CHYMOTRYPSIN"/>
</dbReference>
<accession>A0A9W8D1X6</accession>
<evidence type="ECO:0000256" key="2">
    <source>
        <dbReference type="ARBA" id="ARBA00023157"/>
    </source>
</evidence>
<gene>
    <name evidence="6" type="ORF">LPJ61_000134</name>
</gene>
<protein>
    <recommendedName>
        <fullName evidence="5">Peptidase S1 domain-containing protein</fullName>
    </recommendedName>
</protein>
<feature type="chain" id="PRO_5040969073" description="Peptidase S1 domain-containing protein" evidence="4">
    <location>
        <begin position="35"/>
        <end position="290"/>
    </location>
</feature>
<dbReference type="InterPro" id="IPR018114">
    <property type="entry name" value="TRYPSIN_HIS"/>
</dbReference>
<name>A0A9W8D1X6_9FUNG</name>
<reference evidence="6" key="1">
    <citation type="submission" date="2022-07" db="EMBL/GenBank/DDBJ databases">
        <title>Phylogenomic reconstructions and comparative analyses of Kickxellomycotina fungi.</title>
        <authorList>
            <person name="Reynolds N.K."/>
            <person name="Stajich J.E."/>
            <person name="Barry K."/>
            <person name="Grigoriev I.V."/>
            <person name="Crous P."/>
            <person name="Smith M.E."/>
        </authorList>
    </citation>
    <scope>NUCLEOTIDE SEQUENCE</scope>
    <source>
        <strain evidence="6">BCRC 34381</strain>
    </source>
</reference>
<dbReference type="Gene3D" id="2.40.10.10">
    <property type="entry name" value="Trypsin-like serine proteases"/>
    <property type="match status" value="1"/>
</dbReference>
<keyword evidence="7" id="KW-1185">Reference proteome</keyword>
<dbReference type="PROSITE" id="PS50240">
    <property type="entry name" value="TRYPSIN_DOM"/>
    <property type="match status" value="1"/>
</dbReference>
<dbReference type="FunFam" id="2.40.10.10:FF:000068">
    <property type="entry name" value="transmembrane protease serine 2"/>
    <property type="match status" value="1"/>
</dbReference>
<keyword evidence="3" id="KW-0378">Hydrolase</keyword>
<keyword evidence="3" id="KW-0720">Serine protease</keyword>